<reference evidence="2 3" key="1">
    <citation type="submission" date="2019-10" db="EMBL/GenBank/DDBJ databases">
        <title>New species of Slilvanegrellaceae.</title>
        <authorList>
            <person name="Pitt A."/>
            <person name="Hahn M.W."/>
        </authorList>
    </citation>
    <scope>NUCLEOTIDE SEQUENCE [LARGE SCALE GENOMIC DNA]</scope>
    <source>
        <strain evidence="2 3">SP-Ram-0.45-NSY-1</strain>
    </source>
</reference>
<dbReference type="RefSeq" id="WP_153420927.1">
    <property type="nucleotide sequence ID" value="NZ_WFLM01000004.1"/>
</dbReference>
<keyword evidence="1" id="KW-0812">Transmembrane</keyword>
<dbReference type="Gene3D" id="1.20.1250.20">
    <property type="entry name" value="MFS general substrate transporter like domains"/>
    <property type="match status" value="1"/>
</dbReference>
<feature type="transmembrane region" description="Helical" evidence="1">
    <location>
        <begin position="130"/>
        <end position="152"/>
    </location>
</feature>
<dbReference type="SUPFAM" id="SSF103473">
    <property type="entry name" value="MFS general substrate transporter"/>
    <property type="match status" value="1"/>
</dbReference>
<feature type="transmembrane region" description="Helical" evidence="1">
    <location>
        <begin position="296"/>
        <end position="317"/>
    </location>
</feature>
<name>A0A6N6VQI2_9BACT</name>
<dbReference type="InterPro" id="IPR036259">
    <property type="entry name" value="MFS_trans_sf"/>
</dbReference>
<feature type="transmembrane region" description="Helical" evidence="1">
    <location>
        <begin position="95"/>
        <end position="118"/>
    </location>
</feature>
<dbReference type="OrthoDB" id="9831135at2"/>
<feature type="transmembrane region" description="Helical" evidence="1">
    <location>
        <begin position="240"/>
        <end position="259"/>
    </location>
</feature>
<dbReference type="AlphaFoldDB" id="A0A6N6VQI2"/>
<evidence type="ECO:0000256" key="1">
    <source>
        <dbReference type="SAM" id="Phobius"/>
    </source>
</evidence>
<protein>
    <recommendedName>
        <fullName evidence="4">MFS transporter</fullName>
    </recommendedName>
</protein>
<dbReference type="Proteomes" id="UP000437748">
    <property type="component" value="Unassembled WGS sequence"/>
</dbReference>
<evidence type="ECO:0008006" key="4">
    <source>
        <dbReference type="Google" id="ProtNLM"/>
    </source>
</evidence>
<keyword evidence="1" id="KW-0472">Membrane</keyword>
<sequence>MSDFNPFLFQVLISNVPTVLTNGFIPILGSSFGTSLVSLGVFFFLMRFGNVVGSIISPLIHNRFLPHKIGTISELLFFVTTSLILFSVIIKSIELFIICAFFKGVIGGSISILRFSWLKQFPNYKQSSHLNLLANVLIQGSYCLVGIFLFIAPSLETAKIILFLDAIGSLFGALIFWKMKKFSSKPNNVSKNKYKEMITSLISTPSRRIILFTDILVCCGLGGTNIMLFKYGDEFFGKEYGYAITLILYGIFYFIGGKIIELKNKNKEIRLNEYSVIASLIIMIFSLILIMNTEIFVVKIISFSLIFLFYPLVNLQINSEWFRLCKPQEAAGISSAEIIYSQIILGVFEIIYGYMIYDNFLRVIFLITAIIFMLFYSVAKKNESEKSLTFINSKGN</sequence>
<dbReference type="EMBL" id="WFLM01000004">
    <property type="protein sequence ID" value="KAB8037849.1"/>
    <property type="molecule type" value="Genomic_DNA"/>
</dbReference>
<evidence type="ECO:0000313" key="3">
    <source>
        <dbReference type="Proteomes" id="UP000437748"/>
    </source>
</evidence>
<evidence type="ECO:0000313" key="2">
    <source>
        <dbReference type="EMBL" id="KAB8037849.1"/>
    </source>
</evidence>
<feature type="transmembrane region" description="Helical" evidence="1">
    <location>
        <begin position="271"/>
        <end position="290"/>
    </location>
</feature>
<feature type="transmembrane region" description="Helical" evidence="1">
    <location>
        <begin position="158"/>
        <end position="177"/>
    </location>
</feature>
<proteinExistence type="predicted"/>
<keyword evidence="3" id="KW-1185">Reference proteome</keyword>
<organism evidence="2 3">
    <name type="scientific">Silvanigrella paludirubra</name>
    <dbReference type="NCBI Taxonomy" id="2499159"/>
    <lineage>
        <taxon>Bacteria</taxon>
        <taxon>Pseudomonadati</taxon>
        <taxon>Bdellovibrionota</taxon>
        <taxon>Oligoflexia</taxon>
        <taxon>Silvanigrellales</taxon>
        <taxon>Silvanigrellaceae</taxon>
        <taxon>Silvanigrella</taxon>
    </lineage>
</organism>
<keyword evidence="1" id="KW-1133">Transmembrane helix</keyword>
<feature type="transmembrane region" description="Helical" evidence="1">
    <location>
        <begin position="363"/>
        <end position="379"/>
    </location>
</feature>
<gene>
    <name evidence="2" type="ORF">GCL60_11790</name>
</gene>
<comment type="caution">
    <text evidence="2">The sequence shown here is derived from an EMBL/GenBank/DDBJ whole genome shotgun (WGS) entry which is preliminary data.</text>
</comment>
<feature type="transmembrane region" description="Helical" evidence="1">
    <location>
        <begin position="338"/>
        <end position="357"/>
    </location>
</feature>
<accession>A0A6N6VQI2</accession>
<feature type="transmembrane region" description="Helical" evidence="1">
    <location>
        <begin position="209"/>
        <end position="228"/>
    </location>
</feature>
<feature type="transmembrane region" description="Helical" evidence="1">
    <location>
        <begin position="69"/>
        <end position="89"/>
    </location>
</feature>